<dbReference type="SUPFAM" id="SSF48317">
    <property type="entry name" value="Acid phosphatase/Vanadium-dependent haloperoxidase"/>
    <property type="match status" value="1"/>
</dbReference>
<feature type="transmembrane region" description="Helical" evidence="1">
    <location>
        <begin position="103"/>
        <end position="124"/>
    </location>
</feature>
<keyword evidence="1" id="KW-1133">Transmembrane helix</keyword>
<dbReference type="RefSeq" id="WP_381080571.1">
    <property type="nucleotide sequence ID" value="NZ_JBHUDX010000022.1"/>
</dbReference>
<evidence type="ECO:0000313" key="4">
    <source>
        <dbReference type="Proteomes" id="UP001597261"/>
    </source>
</evidence>
<reference evidence="4" key="1">
    <citation type="journal article" date="2019" name="Int. J. Syst. Evol. Microbiol.">
        <title>The Global Catalogue of Microorganisms (GCM) 10K type strain sequencing project: providing services to taxonomists for standard genome sequencing and annotation.</title>
        <authorList>
            <consortium name="The Broad Institute Genomics Platform"/>
            <consortium name="The Broad Institute Genome Sequencing Center for Infectious Disease"/>
            <person name="Wu L."/>
            <person name="Ma J."/>
        </authorList>
    </citation>
    <scope>NUCLEOTIDE SEQUENCE [LARGE SCALE GENOMIC DNA]</scope>
    <source>
        <strain evidence="4">CGMCC 1.12470</strain>
    </source>
</reference>
<dbReference type="InterPro" id="IPR036938">
    <property type="entry name" value="PAP2/HPO_sf"/>
</dbReference>
<keyword evidence="1" id="KW-0812">Transmembrane</keyword>
<evidence type="ECO:0000256" key="1">
    <source>
        <dbReference type="SAM" id="Phobius"/>
    </source>
</evidence>
<organism evidence="3 4">
    <name type="scientific">Streptomyces caeni</name>
    <dbReference type="NCBI Taxonomy" id="2307231"/>
    <lineage>
        <taxon>Bacteria</taxon>
        <taxon>Bacillati</taxon>
        <taxon>Actinomycetota</taxon>
        <taxon>Actinomycetes</taxon>
        <taxon>Kitasatosporales</taxon>
        <taxon>Streptomycetaceae</taxon>
        <taxon>Streptomyces</taxon>
    </lineage>
</organism>
<dbReference type="Gene3D" id="1.20.144.10">
    <property type="entry name" value="Phosphatidic acid phosphatase type 2/haloperoxidase"/>
    <property type="match status" value="1"/>
</dbReference>
<feature type="transmembrane region" description="Helical" evidence="1">
    <location>
        <begin position="144"/>
        <end position="165"/>
    </location>
</feature>
<dbReference type="EMBL" id="JBHUDX010000022">
    <property type="protein sequence ID" value="MFD1658421.1"/>
    <property type="molecule type" value="Genomic_DNA"/>
</dbReference>
<feature type="domain" description="Phosphatidic acid phosphatase type 2/haloperoxidase" evidence="2">
    <location>
        <begin position="139"/>
        <end position="220"/>
    </location>
</feature>
<protein>
    <submittedName>
        <fullName evidence="3">Phosphatase PAP2 family protein</fullName>
    </submittedName>
</protein>
<keyword evidence="1" id="KW-0472">Membrane</keyword>
<name>A0ABW4IPH8_9ACTN</name>
<gene>
    <name evidence="3" type="ORF">ACFSL4_09410</name>
</gene>
<dbReference type="Pfam" id="PF01569">
    <property type="entry name" value="PAP2"/>
    <property type="match status" value="1"/>
</dbReference>
<feature type="transmembrane region" description="Helical" evidence="1">
    <location>
        <begin position="203"/>
        <end position="221"/>
    </location>
</feature>
<evidence type="ECO:0000313" key="3">
    <source>
        <dbReference type="EMBL" id="MFD1658421.1"/>
    </source>
</evidence>
<sequence>MSSFPDPDIQSAPAVRAGTCPVPARPARVVAGAALLLLLITWQVSAHGPLARVDERLSEAVIGPGRLSGLLADLGSVPVAVPVLALVLVYAASQARRFGADRWWLPSLAAAVCMAAVPVLVVPFKELIARSGPMASGPGSGTGFYPSGHTATAAVAYGSAALVLWPWLRSPYARRELLVVCVVLNLGVGIGLVRQGFHWLLDVLASWCLCAMLLTGLAVLLGRSGRRTPSEAPGSPAGPG</sequence>
<dbReference type="InterPro" id="IPR000326">
    <property type="entry name" value="PAP2/HPO"/>
</dbReference>
<comment type="caution">
    <text evidence="3">The sequence shown here is derived from an EMBL/GenBank/DDBJ whole genome shotgun (WGS) entry which is preliminary data.</text>
</comment>
<keyword evidence="4" id="KW-1185">Reference proteome</keyword>
<proteinExistence type="predicted"/>
<feature type="transmembrane region" description="Helical" evidence="1">
    <location>
        <begin position="70"/>
        <end position="91"/>
    </location>
</feature>
<accession>A0ABW4IPH8</accession>
<feature type="transmembrane region" description="Helical" evidence="1">
    <location>
        <begin position="177"/>
        <end position="197"/>
    </location>
</feature>
<evidence type="ECO:0000259" key="2">
    <source>
        <dbReference type="Pfam" id="PF01569"/>
    </source>
</evidence>
<dbReference type="Proteomes" id="UP001597261">
    <property type="component" value="Unassembled WGS sequence"/>
</dbReference>